<evidence type="ECO:0000313" key="2">
    <source>
        <dbReference type="EMBL" id="MBP0904519.1"/>
    </source>
</evidence>
<dbReference type="Gene3D" id="3.90.550.10">
    <property type="entry name" value="Spore Coat Polysaccharide Biosynthesis Protein SpsA, Chain A"/>
    <property type="match status" value="1"/>
</dbReference>
<dbReference type="InterPro" id="IPR029044">
    <property type="entry name" value="Nucleotide-diphossugar_trans"/>
</dbReference>
<gene>
    <name evidence="2" type="ORF">J8H85_11830</name>
</gene>
<dbReference type="CDD" id="cd00761">
    <property type="entry name" value="Glyco_tranf_GTA_type"/>
    <property type="match status" value="1"/>
</dbReference>
<evidence type="ECO:0000259" key="1">
    <source>
        <dbReference type="Pfam" id="PF00535"/>
    </source>
</evidence>
<proteinExistence type="predicted"/>
<feature type="domain" description="Glycosyltransferase 2-like" evidence="1">
    <location>
        <begin position="6"/>
        <end position="158"/>
    </location>
</feature>
<reference evidence="2 3" key="1">
    <citation type="submission" date="2021-04" db="EMBL/GenBank/DDBJ databases">
        <title>Mariniflexile gromovii gen. nov., sp. nov., a gliding bacterium isolated from the sea urchin Strongylocentrotus intermedius.</title>
        <authorList>
            <person name="Ko S."/>
            <person name="Le V."/>
            <person name="Ahn C.-Y."/>
            <person name="Oh H.-M."/>
        </authorList>
    </citation>
    <scope>NUCLEOTIDE SEQUENCE [LARGE SCALE GENOMIC DNA]</scope>
    <source>
        <strain evidence="2 3">KCTC 12570</strain>
    </source>
</reference>
<dbReference type="RefSeq" id="WP_209655413.1">
    <property type="nucleotide sequence ID" value="NZ_JAGJCB010000011.1"/>
</dbReference>
<name>A0ABS4BVB4_9FLAO</name>
<dbReference type="PANTHER" id="PTHR22916">
    <property type="entry name" value="GLYCOSYLTRANSFERASE"/>
    <property type="match status" value="1"/>
</dbReference>
<organism evidence="2 3">
    <name type="scientific">Mariniflexile gromovii</name>
    <dbReference type="NCBI Taxonomy" id="362523"/>
    <lineage>
        <taxon>Bacteria</taxon>
        <taxon>Pseudomonadati</taxon>
        <taxon>Bacteroidota</taxon>
        <taxon>Flavobacteriia</taxon>
        <taxon>Flavobacteriales</taxon>
        <taxon>Flavobacteriaceae</taxon>
        <taxon>Mariniflexile</taxon>
    </lineage>
</organism>
<protein>
    <submittedName>
        <fullName evidence="2">Glycosyltransferase family 2 protein</fullName>
    </submittedName>
</protein>
<dbReference type="EMBL" id="JAGJCB010000011">
    <property type="protein sequence ID" value="MBP0904519.1"/>
    <property type="molecule type" value="Genomic_DNA"/>
</dbReference>
<accession>A0ABS4BVB4</accession>
<dbReference type="PANTHER" id="PTHR22916:SF3">
    <property type="entry name" value="UDP-GLCNAC:BETAGAL BETA-1,3-N-ACETYLGLUCOSAMINYLTRANSFERASE-LIKE PROTEIN 1"/>
    <property type="match status" value="1"/>
</dbReference>
<sequence length="315" mass="36964">MDFKVSVIIPVYNCELFIEKAVRSALMQPEVCEVVVVNDGSTDASETIIKQLQAQYPKIKLYNHKNNLNKGRSATRNLGIQKATGAYIAFLDADDFYLEHRFKNDQLIFEKSQEVDGVYNAIGARFYRETNSVEIEKLKLTTVTEKINPKNLFEELLYYRKGHFSIDGLTLKKTIFNDVGYFDESLLVSEDTNLILKMALKCHLEAGIINLPVAIRGVHDYNVFNKEHIYKKYRPKVYESLLFWTNKNKIDTTQIDHLLNVLWIFKYRQTNSLLNNIAYWFFIFFKSPQLLFSKLSIKYFPLVRLRQKLFPFLYK</sequence>
<evidence type="ECO:0000313" key="3">
    <source>
        <dbReference type="Proteomes" id="UP000670776"/>
    </source>
</evidence>
<dbReference type="Pfam" id="PF00535">
    <property type="entry name" value="Glycos_transf_2"/>
    <property type="match status" value="1"/>
</dbReference>
<dbReference type="InterPro" id="IPR001173">
    <property type="entry name" value="Glyco_trans_2-like"/>
</dbReference>
<dbReference type="Proteomes" id="UP000670776">
    <property type="component" value="Unassembled WGS sequence"/>
</dbReference>
<comment type="caution">
    <text evidence="2">The sequence shown here is derived from an EMBL/GenBank/DDBJ whole genome shotgun (WGS) entry which is preliminary data.</text>
</comment>
<dbReference type="SUPFAM" id="SSF53448">
    <property type="entry name" value="Nucleotide-diphospho-sugar transferases"/>
    <property type="match status" value="1"/>
</dbReference>
<keyword evidence="3" id="KW-1185">Reference proteome</keyword>